<dbReference type="PROSITE" id="PS50158">
    <property type="entry name" value="ZF_CCHC"/>
    <property type="match status" value="3"/>
</dbReference>
<dbReference type="InterPro" id="IPR001584">
    <property type="entry name" value="Integrase_cat-core"/>
</dbReference>
<dbReference type="SUPFAM" id="SSF53098">
    <property type="entry name" value="Ribonuclease H-like"/>
    <property type="match status" value="1"/>
</dbReference>
<dbReference type="Gene3D" id="4.10.60.10">
    <property type="entry name" value="Zinc finger, CCHC-type"/>
    <property type="match status" value="2"/>
</dbReference>
<evidence type="ECO:0000256" key="9">
    <source>
        <dbReference type="ARBA" id="ARBA00022801"/>
    </source>
</evidence>
<evidence type="ECO:0000256" key="12">
    <source>
        <dbReference type="ARBA" id="ARBA00022918"/>
    </source>
</evidence>
<dbReference type="PROSITE" id="PS50994">
    <property type="entry name" value="INTEGRASE"/>
    <property type="match status" value="1"/>
</dbReference>
<dbReference type="InterPro" id="IPR036875">
    <property type="entry name" value="Znf_CCHC_sf"/>
</dbReference>
<dbReference type="FunFam" id="3.30.70.270:FF:000026">
    <property type="entry name" value="Transposon Ty3-G Gag-Pol polyprotein"/>
    <property type="match status" value="1"/>
</dbReference>
<feature type="domain" description="Reverse transcriptase" evidence="19">
    <location>
        <begin position="549"/>
        <end position="728"/>
    </location>
</feature>
<dbReference type="Pfam" id="PF03732">
    <property type="entry name" value="Retrotrans_gag"/>
    <property type="match status" value="1"/>
</dbReference>
<dbReference type="Pfam" id="PF24626">
    <property type="entry name" value="SH3_Tf2-1"/>
    <property type="match status" value="1"/>
</dbReference>
<dbReference type="Gene3D" id="3.30.70.270">
    <property type="match status" value="2"/>
</dbReference>
<name>A0A396IBK7_MEDTR</name>
<comment type="caution">
    <text evidence="21">The sequence shown here is derived from an EMBL/GenBank/DDBJ whole genome shotgun (WGS) entry which is preliminary data.</text>
</comment>
<dbReference type="CDD" id="cd00303">
    <property type="entry name" value="retropepsin_like"/>
    <property type="match status" value="1"/>
</dbReference>
<evidence type="ECO:0000256" key="13">
    <source>
        <dbReference type="ARBA" id="ARBA00022932"/>
    </source>
</evidence>
<dbReference type="Proteomes" id="UP000265566">
    <property type="component" value="Chromosome 4"/>
</dbReference>
<evidence type="ECO:0000256" key="1">
    <source>
        <dbReference type="ARBA" id="ARBA00012493"/>
    </source>
</evidence>
<keyword evidence="13" id="KW-0239">DNA-directed DNA polymerase</keyword>
<dbReference type="SUPFAM" id="SSF57756">
    <property type="entry name" value="Retrovirus zinc finger-like domains"/>
    <property type="match status" value="1"/>
</dbReference>
<evidence type="ECO:0000259" key="19">
    <source>
        <dbReference type="PROSITE" id="PS50878"/>
    </source>
</evidence>
<keyword evidence="7" id="KW-0064">Aspartyl protease</keyword>
<keyword evidence="2" id="KW-0645">Protease</keyword>
<accession>A0A396IBK7</accession>
<dbReference type="Pfam" id="PF17917">
    <property type="entry name" value="RT_RNaseH"/>
    <property type="match status" value="1"/>
</dbReference>
<evidence type="ECO:0000256" key="7">
    <source>
        <dbReference type="ARBA" id="ARBA00022750"/>
    </source>
</evidence>
<dbReference type="PROSITE" id="PS50878">
    <property type="entry name" value="RT_POL"/>
    <property type="match status" value="1"/>
</dbReference>
<dbReference type="Gene3D" id="2.40.70.10">
    <property type="entry name" value="Acid Proteases"/>
    <property type="match status" value="1"/>
</dbReference>
<keyword evidence="4 21" id="KW-0548">Nucleotidyltransferase</keyword>
<dbReference type="GO" id="GO:0003964">
    <property type="term" value="F:RNA-directed DNA polymerase activity"/>
    <property type="evidence" value="ECO:0007669"/>
    <property type="project" value="UniProtKB-KW"/>
</dbReference>
<dbReference type="InterPro" id="IPR041373">
    <property type="entry name" value="RT_RNaseH"/>
</dbReference>
<keyword evidence="16" id="KW-0862">Zinc</keyword>
<keyword evidence="11" id="KW-0229">DNA integration</keyword>
<dbReference type="Gene3D" id="1.10.340.70">
    <property type="match status" value="1"/>
</dbReference>
<dbReference type="GO" id="GO:0003677">
    <property type="term" value="F:DNA binding"/>
    <property type="evidence" value="ECO:0007669"/>
    <property type="project" value="UniProtKB-KW"/>
</dbReference>
<keyword evidence="14" id="KW-0238">DNA-binding</keyword>
<dbReference type="InterPro" id="IPR043502">
    <property type="entry name" value="DNA/RNA_pol_sf"/>
</dbReference>
<dbReference type="CDD" id="cd01647">
    <property type="entry name" value="RT_LTR"/>
    <property type="match status" value="1"/>
</dbReference>
<evidence type="ECO:0000256" key="4">
    <source>
        <dbReference type="ARBA" id="ARBA00022695"/>
    </source>
</evidence>
<reference evidence="21" key="1">
    <citation type="journal article" date="2018" name="Nat. Plants">
        <title>Whole-genome landscape of Medicago truncatula symbiotic genes.</title>
        <authorList>
            <person name="Pecrix Y."/>
            <person name="Gamas P."/>
            <person name="Carrere S."/>
        </authorList>
    </citation>
    <scope>NUCLEOTIDE SEQUENCE</scope>
    <source>
        <tissue evidence="21">Leaves</tissue>
    </source>
</reference>
<dbReference type="GO" id="GO:0006310">
    <property type="term" value="P:DNA recombination"/>
    <property type="evidence" value="ECO:0007669"/>
    <property type="project" value="UniProtKB-KW"/>
</dbReference>
<evidence type="ECO:0000259" key="18">
    <source>
        <dbReference type="PROSITE" id="PS50158"/>
    </source>
</evidence>
<keyword evidence="15" id="KW-0233">DNA recombination</keyword>
<dbReference type="Gene3D" id="3.30.420.10">
    <property type="entry name" value="Ribonuclease H-like superfamily/Ribonuclease H"/>
    <property type="match status" value="1"/>
</dbReference>
<dbReference type="GO" id="GO:0015074">
    <property type="term" value="P:DNA integration"/>
    <property type="evidence" value="ECO:0007669"/>
    <property type="project" value="UniProtKB-KW"/>
</dbReference>
<keyword evidence="3 21" id="KW-0808">Transferase</keyword>
<feature type="compositionally biased region" description="Basic and acidic residues" evidence="17">
    <location>
        <begin position="235"/>
        <end position="245"/>
    </location>
</feature>
<dbReference type="GO" id="GO:0006508">
    <property type="term" value="P:proteolysis"/>
    <property type="evidence" value="ECO:0007669"/>
    <property type="project" value="UniProtKB-KW"/>
</dbReference>
<keyword evidence="5" id="KW-0540">Nuclease</keyword>
<dbReference type="Gramene" id="rna24692">
    <property type="protein sequence ID" value="RHN62148.1"/>
    <property type="gene ID" value="gene24692"/>
</dbReference>
<feature type="domain" description="CCHC-type" evidence="18">
    <location>
        <begin position="257"/>
        <end position="272"/>
    </location>
</feature>
<organism evidence="21">
    <name type="scientific">Medicago truncatula</name>
    <name type="common">Barrel medic</name>
    <name type="synonym">Medicago tribuloides</name>
    <dbReference type="NCBI Taxonomy" id="3880"/>
    <lineage>
        <taxon>Eukaryota</taxon>
        <taxon>Viridiplantae</taxon>
        <taxon>Streptophyta</taxon>
        <taxon>Embryophyta</taxon>
        <taxon>Tracheophyta</taxon>
        <taxon>Spermatophyta</taxon>
        <taxon>Magnoliopsida</taxon>
        <taxon>eudicotyledons</taxon>
        <taxon>Gunneridae</taxon>
        <taxon>Pentapetalae</taxon>
        <taxon>rosids</taxon>
        <taxon>fabids</taxon>
        <taxon>Fabales</taxon>
        <taxon>Fabaceae</taxon>
        <taxon>Papilionoideae</taxon>
        <taxon>50 kb inversion clade</taxon>
        <taxon>NPAAA clade</taxon>
        <taxon>Hologalegina</taxon>
        <taxon>IRL clade</taxon>
        <taxon>Trifolieae</taxon>
        <taxon>Medicago</taxon>
    </lineage>
</organism>
<dbReference type="GO" id="GO:0004519">
    <property type="term" value="F:endonuclease activity"/>
    <property type="evidence" value="ECO:0007669"/>
    <property type="project" value="UniProtKB-KW"/>
</dbReference>
<keyword evidence="9 21" id="KW-0378">Hydrolase</keyword>
<evidence type="ECO:0000256" key="14">
    <source>
        <dbReference type="ARBA" id="ARBA00023125"/>
    </source>
</evidence>
<dbReference type="Pfam" id="PF08284">
    <property type="entry name" value="RVP_2"/>
    <property type="match status" value="1"/>
</dbReference>
<keyword evidence="12" id="KW-0695">RNA-directed DNA polymerase</keyword>
<evidence type="ECO:0000256" key="16">
    <source>
        <dbReference type="PROSITE-ProRule" id="PRU00047"/>
    </source>
</evidence>
<dbReference type="SMART" id="SM00343">
    <property type="entry name" value="ZnF_C2HC"/>
    <property type="match status" value="3"/>
</dbReference>
<evidence type="ECO:0000256" key="15">
    <source>
        <dbReference type="ARBA" id="ARBA00023172"/>
    </source>
</evidence>
<dbReference type="PANTHER" id="PTHR37984">
    <property type="entry name" value="PROTEIN CBG26694"/>
    <property type="match status" value="1"/>
</dbReference>
<dbReference type="CDD" id="cd09274">
    <property type="entry name" value="RNase_HI_RT_Ty3"/>
    <property type="match status" value="1"/>
</dbReference>
<dbReference type="GO" id="GO:0004190">
    <property type="term" value="F:aspartic-type endopeptidase activity"/>
    <property type="evidence" value="ECO:0007669"/>
    <property type="project" value="UniProtKB-KW"/>
</dbReference>
<keyword evidence="8" id="KW-0255">Endonuclease</keyword>
<keyword evidence="16" id="KW-0863">Zinc-finger</keyword>
<dbReference type="InterPro" id="IPR012337">
    <property type="entry name" value="RNaseH-like_sf"/>
</dbReference>
<feature type="domain" description="Integrase catalytic" evidence="20">
    <location>
        <begin position="1091"/>
        <end position="1258"/>
    </location>
</feature>
<protein>
    <recommendedName>
        <fullName evidence="1">RNA-directed DNA polymerase</fullName>
        <ecNumber evidence="1">2.7.7.49</ecNumber>
    </recommendedName>
</protein>
<evidence type="ECO:0000256" key="17">
    <source>
        <dbReference type="SAM" id="MobiDB-lite"/>
    </source>
</evidence>
<keyword evidence="10" id="KW-0460">Magnesium</keyword>
<dbReference type="EC" id="2.7.7.49" evidence="1"/>
<sequence>MAGRNDAALAAALQAVAQAVGQQPNVNAGANAEARMLETFMKKNPPTFKGRYDPDGAQTWLKEIERIFRVMQCTEDQKVRFGTHQLADEADDWWVAILPTLEQEGAVVTWAVFRREFLRRYFPEDVRGKKEIEFLELKQGNMSVTEYAAKFVELSKFYPHYTAENAEFSRCIKFENGLRPDIKRAIGYQQLRVFQDLVNSCRIYEEDTKAHYKVVNERKGKGQQSRPKPYSAPADKGKQKMVDVRRPKKKDAAEIVCFNCGEKGHKSNVCPEEIKKCVRCGKKGHVVADCNRTDIVCFNCNGEGHISSQCTQPKRAPTTGRVFALTGTQTENEDRLIRGTCYINNTPLVAIIDTGATHCFIAFDCVSALGLVLSDMNGEMVVETPAKGSVTTSLVCLKCPLSMFGRDFEMDLVCLPLSGMDVILGMNWLEYNHVLINCFSKSVHFSSVEEESGAEFLSTKQLKQLERDGILMFSLMATISIENQAVIDRLPVVCEFPEVFPDEIPDVPPEREVEFSIDLVPGTKPVSMAPYRMSASELSELKKQLEDLLEKKFVRPSVSPWGAPVLLVKKKDGSMRLCIDYRQLNKVTIKNRYPLPRIDDLMDQLVGARVFSKIDLRSGYHQIKVKDEDMQKTAFRTRYGHYEYKVMPFGVTNAPGVFMEYMNRIFHAFLDRFVVVFIDDILIYSKTEEEHAEHLKIVLQVLKEKKLYAKLSKCEFWLKEVSFLGHVISGDGIAVDPSKVEAVSQWETPKSVTEIRSFLGLAGYYRRFIEGFSKLALPLTQLTCKGKTFVWDVHCEKSFGELKKRLTTAPVLILPKSDEPFVVYCDASKLGLGGVLMQEGKVVAYASRQLRIHEKNYPTHDLELAAVVFVLKIWRHYLYGSRFEVFSDHKSLKYLFDQKELNMRQRRWLELLKDYDFGLNYHPGKANVVADALSRKTLHMSAMMVREFELLEQFRDMSLVCEWSPQSVKLGMLKIDSEFLKGIKEAQKVDVKFVDLLIARDQTEDSDFKIDNQGVLRFRGRICIPDNEEIKKMILEESHRSSLSIHPGATKMYHDLKKIFWWSGLKRDVAQFVYSCLVCQKSKVEHQKPAGMMVPLDVPEWKWDSISMDFVTSLPNTPRGNDAIWVIVDRLTKSAHFLPINISFPVAQLAEIYIKEIVKLHGVPSSIVSDRDPRFTSRFWKSLQEALGSKLRLSSAYHPQTDGQSERTIQSLEDLLRICVLEQGGTWDSHLPLIEFTYNNSYHSSIGMAPFEALYGRRCRTPLCWFESGERVVLGPEIVQQTTEKVQMIQEKMKASQSRQKSYHDKRRKDLEFQEGDHVFLRVTPMTGVGRALKSKKLTPKFIGPYQILERVGTVAYRVGLPPHLSNLHNVFHVSQLRKYVPDPSHVIQSDDVQVRDNLTVETLPVRIDDRKVKTLRGKDIPLVRVVWSGATGESLTWELESKMLESYPELFA</sequence>
<dbReference type="Pfam" id="PF00078">
    <property type="entry name" value="RVT_1"/>
    <property type="match status" value="1"/>
</dbReference>
<dbReference type="Pfam" id="PF17921">
    <property type="entry name" value="Integrase_H2C2"/>
    <property type="match status" value="1"/>
</dbReference>
<dbReference type="InterPro" id="IPR021109">
    <property type="entry name" value="Peptidase_aspartic_dom_sf"/>
</dbReference>
<dbReference type="PANTHER" id="PTHR37984:SF5">
    <property type="entry name" value="PROTEIN NYNRIN-LIKE"/>
    <property type="match status" value="1"/>
</dbReference>
<dbReference type="InterPro" id="IPR005162">
    <property type="entry name" value="Retrotrans_gag_dom"/>
</dbReference>
<dbReference type="InterPro" id="IPR050951">
    <property type="entry name" value="Retrovirus_Pol_polyprotein"/>
</dbReference>
<proteinExistence type="predicted"/>
<dbReference type="EMBL" id="PSQE01000004">
    <property type="protein sequence ID" value="RHN62148.1"/>
    <property type="molecule type" value="Genomic_DNA"/>
</dbReference>
<dbReference type="InterPro" id="IPR041588">
    <property type="entry name" value="Integrase_H2C2"/>
</dbReference>
<dbReference type="InterPro" id="IPR000477">
    <property type="entry name" value="RT_dom"/>
</dbReference>
<evidence type="ECO:0000256" key="2">
    <source>
        <dbReference type="ARBA" id="ARBA00022670"/>
    </source>
</evidence>
<dbReference type="Pfam" id="PF00098">
    <property type="entry name" value="zf-CCHC"/>
    <property type="match status" value="2"/>
</dbReference>
<evidence type="ECO:0000256" key="10">
    <source>
        <dbReference type="ARBA" id="ARBA00022842"/>
    </source>
</evidence>
<keyword evidence="6" id="KW-0479">Metal-binding</keyword>
<dbReference type="InterPro" id="IPR056924">
    <property type="entry name" value="SH3_Tf2-1"/>
</dbReference>
<evidence type="ECO:0000256" key="6">
    <source>
        <dbReference type="ARBA" id="ARBA00022723"/>
    </source>
</evidence>
<evidence type="ECO:0000256" key="8">
    <source>
        <dbReference type="ARBA" id="ARBA00022759"/>
    </source>
</evidence>
<dbReference type="InterPro" id="IPR043128">
    <property type="entry name" value="Rev_trsase/Diguanyl_cyclase"/>
</dbReference>
<evidence type="ECO:0000256" key="5">
    <source>
        <dbReference type="ARBA" id="ARBA00022722"/>
    </source>
</evidence>
<dbReference type="GO" id="GO:0003887">
    <property type="term" value="F:DNA-directed DNA polymerase activity"/>
    <property type="evidence" value="ECO:0007669"/>
    <property type="project" value="UniProtKB-KW"/>
</dbReference>
<feature type="domain" description="CCHC-type" evidence="18">
    <location>
        <begin position="276"/>
        <end position="290"/>
    </location>
</feature>
<evidence type="ECO:0000313" key="21">
    <source>
        <dbReference type="EMBL" id="RHN62148.1"/>
    </source>
</evidence>
<dbReference type="InterPro" id="IPR036397">
    <property type="entry name" value="RNaseH_sf"/>
</dbReference>
<dbReference type="Gene3D" id="3.10.10.10">
    <property type="entry name" value="HIV Type 1 Reverse Transcriptase, subunit A, domain 1"/>
    <property type="match status" value="1"/>
</dbReference>
<gene>
    <name evidence="21" type="ORF">MtrunA17_Chr4g0044301</name>
</gene>
<dbReference type="SUPFAM" id="SSF50630">
    <property type="entry name" value="Acid proteases"/>
    <property type="match status" value="1"/>
</dbReference>
<dbReference type="GO" id="GO:0008270">
    <property type="term" value="F:zinc ion binding"/>
    <property type="evidence" value="ECO:0007669"/>
    <property type="project" value="UniProtKB-KW"/>
</dbReference>
<feature type="region of interest" description="Disordered" evidence="17">
    <location>
        <begin position="215"/>
        <end position="245"/>
    </location>
</feature>
<evidence type="ECO:0000259" key="20">
    <source>
        <dbReference type="PROSITE" id="PS50994"/>
    </source>
</evidence>
<evidence type="ECO:0000256" key="3">
    <source>
        <dbReference type="ARBA" id="ARBA00022679"/>
    </source>
</evidence>
<dbReference type="Gene3D" id="3.10.20.370">
    <property type="match status" value="1"/>
</dbReference>
<evidence type="ECO:0000256" key="11">
    <source>
        <dbReference type="ARBA" id="ARBA00022908"/>
    </source>
</evidence>
<dbReference type="InterPro" id="IPR001878">
    <property type="entry name" value="Znf_CCHC"/>
</dbReference>
<dbReference type="FunFam" id="3.10.20.370:FF:000001">
    <property type="entry name" value="Retrovirus-related Pol polyprotein from transposon 17.6-like protein"/>
    <property type="match status" value="1"/>
</dbReference>
<feature type="domain" description="CCHC-type" evidence="18">
    <location>
        <begin position="297"/>
        <end position="312"/>
    </location>
</feature>
<dbReference type="SUPFAM" id="SSF56672">
    <property type="entry name" value="DNA/RNA polymerases"/>
    <property type="match status" value="1"/>
</dbReference>